<name>A0AAD8I6B3_9APIA</name>
<sequence>MGEQSRDDDDNAPPSHKKDEGESSTDNHNNAPTSSNVDGPVCSLNNAPPPNVTGERSNDYDNKPTVSSENDTVESVNDEIYSGNKTIQASFSLDNAPLSKSNTEGQKADQASALPDKNMKKGDNNPPAQSASRSQNKTITDDNKPRASRASQNKSKTTEPSRDNYENPSCVLDNAPQTGESSEDDDNPTCVLDNAPPTGSTTTKNNATNHKKTNKTPDNQNKTAQPRKKTEQLPEDDDSVCVLDNAPPTGHAQTPPDQTNSTALKAQPPNKNCTKHIVINGTDPNAATHNNYQQSNSHQLRTNTGTNIKRHRPQLQNKYSLDERGGVSNYNNDDCNSESSDGTPVVCSCTNTGYECTTSSDGQSLPEFIGNDENAPDIFKAPRRAAVHPNRPPFLELRPHPLRETQVGKFLRTIESTDTQLWAGEECGVRVWKLSDAYEPGIGIGGRARRGDEEAAPFYESVKTAPTMCLAIDCGSKLVWSGHKDGKIRSWNMDEELNDDPFNECLSWQAHRGSVLSLVISSYGDLWSGSEGGVIHVWPWEAIVKSLSLKIEEKHMASLLVEKSYANLRSQVTANGVCNISSQDVKVLLCDKILAKVWAFGTSSISLWDARTRELLKVCNVDGHIENRADMPSVQDQGVEDETNAKLVTKTKKEKPQGFLKRSRHAILGAAGAVRRAASKSGNEEMKLKTEAVVIASNGLILSGCTNGLIVQWDGNGNRIQEFNHHPCAVLCFCTYGSRIWVGYVSGIVQVLDLDGVLVSGWVAHNGPVIKLVVGNGHVYSLATHGGIRGWSIVSPGPLDQIIRPELSKREQIYKRRENLKILVGTWNVGQEKPPHDSLVTWLGSAVSDVGILVVGLQEVEMGAGFLAMSAAKETVGLEGSAIGHLWQDAIGKVVDEGSTFERVGSRQLAGLLIAIWVRTTVRTFVGDLDAGAVACGLGRTFGNKGGVGLRLRVYDRIMCFVNCHFAAHLEAVNRRNADFSHIYKTMAFSRSSNLLNNASAGVSSAAQGPRGVNPVEPHPGKGKPDLAEADLVIFCGDLNYRLFGISYDDARDLVSQRSFDWLRERDQLRAEMKASKVFQGMREAIITFTPTYKFDRGKPGLGGYDSGEKKRIPAWCDRILYRDNRSSSALECNLECPVVGSILQYDSCMEVLESDHKPVRCKLNVEIANVDRSIRRQQLGKIINSQQAKNSVHNELHFVPKTDVNTNRIVLQNQETSSFKIINKSAIDRAIFQIICEGQAIIEEEKQDLVYSPRGAFGFPRWLEVIPASGVIGPDQVADVLIRHEDLHITELLDGFTQTWWSEDSHDKEVVLKVVLRGNWSSEKRCHTVHVRHCYSRRSTQTDSSKSSSSGKHSEGSFSKKHLEGSGSKRNRGNNKKHSEGSGSKHGSKQSDNDDSKSLHASEKDTKS</sequence>
<keyword evidence="5" id="KW-0479">Metal-binding</keyword>
<keyword evidence="3" id="KW-1017">Isopeptide bond</keyword>
<dbReference type="Pfam" id="PF23755">
    <property type="entry name" value="Ig-like_IP5PC_F"/>
    <property type="match status" value="1"/>
</dbReference>
<organism evidence="12 13">
    <name type="scientific">Heracleum sosnowskyi</name>
    <dbReference type="NCBI Taxonomy" id="360622"/>
    <lineage>
        <taxon>Eukaryota</taxon>
        <taxon>Viridiplantae</taxon>
        <taxon>Streptophyta</taxon>
        <taxon>Embryophyta</taxon>
        <taxon>Tracheophyta</taxon>
        <taxon>Spermatophyta</taxon>
        <taxon>Magnoliopsida</taxon>
        <taxon>eudicotyledons</taxon>
        <taxon>Gunneridae</taxon>
        <taxon>Pentapetalae</taxon>
        <taxon>asterids</taxon>
        <taxon>campanulids</taxon>
        <taxon>Apiales</taxon>
        <taxon>Apiaceae</taxon>
        <taxon>Apioideae</taxon>
        <taxon>apioid superclade</taxon>
        <taxon>Tordylieae</taxon>
        <taxon>Tordyliinae</taxon>
        <taxon>Heracleum</taxon>
    </lineage>
</organism>
<dbReference type="SMART" id="SM00320">
    <property type="entry name" value="WD40"/>
    <property type="match status" value="4"/>
</dbReference>
<keyword evidence="4" id="KW-0853">WD repeat</keyword>
<dbReference type="FunFam" id="2.130.10.10:FF:002156">
    <property type="entry name" value="Type I inositol polyphosphate 5-phosphatase 12"/>
    <property type="match status" value="1"/>
</dbReference>
<feature type="region of interest" description="Disordered" evidence="10">
    <location>
        <begin position="1337"/>
        <end position="1409"/>
    </location>
</feature>
<feature type="compositionally biased region" description="Polar residues" evidence="10">
    <location>
        <begin position="251"/>
        <end position="272"/>
    </location>
</feature>
<dbReference type="SMART" id="SM00128">
    <property type="entry name" value="IPPc"/>
    <property type="match status" value="1"/>
</dbReference>
<dbReference type="PANTHER" id="PTHR11200">
    <property type="entry name" value="INOSITOL 5-PHOSPHATASE"/>
    <property type="match status" value="1"/>
</dbReference>
<feature type="domain" description="Inositol polyphosphate-related phosphatase" evidence="11">
    <location>
        <begin position="818"/>
        <end position="1172"/>
    </location>
</feature>
<evidence type="ECO:0000256" key="1">
    <source>
        <dbReference type="ARBA" id="ARBA00001946"/>
    </source>
</evidence>
<keyword evidence="13" id="KW-1185">Reference proteome</keyword>
<reference evidence="12" key="2">
    <citation type="submission" date="2023-05" db="EMBL/GenBank/DDBJ databases">
        <authorList>
            <person name="Schelkunov M.I."/>
        </authorList>
    </citation>
    <scope>NUCLEOTIDE SEQUENCE</scope>
    <source>
        <strain evidence="12">Hsosn_3</strain>
        <tissue evidence="12">Leaf</tissue>
    </source>
</reference>
<evidence type="ECO:0000256" key="2">
    <source>
        <dbReference type="ARBA" id="ARBA00010768"/>
    </source>
</evidence>
<gene>
    <name evidence="12" type="ORF">POM88_026174</name>
</gene>
<dbReference type="Pfam" id="PF23754">
    <property type="entry name" value="Beta-prop_IP5PC_F"/>
    <property type="match status" value="1"/>
</dbReference>
<proteinExistence type="inferred from homology"/>
<evidence type="ECO:0000256" key="8">
    <source>
        <dbReference type="ARBA" id="ARBA00022842"/>
    </source>
</evidence>
<feature type="compositionally biased region" description="Basic and acidic residues" evidence="10">
    <location>
        <begin position="1390"/>
        <end position="1409"/>
    </location>
</feature>
<comment type="caution">
    <text evidence="12">The sequence shown here is derived from an EMBL/GenBank/DDBJ whole genome shotgun (WGS) entry which is preliminary data.</text>
</comment>
<dbReference type="InterPro" id="IPR036691">
    <property type="entry name" value="Endo/exonu/phosph_ase_sf"/>
</dbReference>
<dbReference type="InterPro" id="IPR015943">
    <property type="entry name" value="WD40/YVTN_repeat-like_dom_sf"/>
</dbReference>
<accession>A0AAD8I6B3</accession>
<evidence type="ECO:0000256" key="3">
    <source>
        <dbReference type="ARBA" id="ARBA00022499"/>
    </source>
</evidence>
<feature type="region of interest" description="Disordered" evidence="10">
    <location>
        <begin position="1002"/>
        <end position="1021"/>
    </location>
</feature>
<dbReference type="PANTHER" id="PTHR11200:SF261">
    <property type="entry name" value="TYPE I INOSITOL POLYPHOSPHATE 5-PHOSPHATASE 12"/>
    <property type="match status" value="1"/>
</dbReference>
<keyword evidence="8" id="KW-0460">Magnesium</keyword>
<dbReference type="InterPro" id="IPR056454">
    <property type="entry name" value="Beta-prop_IP5PC_F"/>
</dbReference>
<evidence type="ECO:0000256" key="7">
    <source>
        <dbReference type="ARBA" id="ARBA00022801"/>
    </source>
</evidence>
<evidence type="ECO:0000256" key="5">
    <source>
        <dbReference type="ARBA" id="ARBA00022723"/>
    </source>
</evidence>
<feature type="compositionally biased region" description="Basic and acidic residues" evidence="10">
    <location>
        <begin position="156"/>
        <end position="165"/>
    </location>
</feature>
<dbReference type="InterPro" id="IPR001680">
    <property type="entry name" value="WD40_rpt"/>
</dbReference>
<evidence type="ECO:0000256" key="9">
    <source>
        <dbReference type="ARBA" id="ARBA00022843"/>
    </source>
</evidence>
<dbReference type="GO" id="GO:0004439">
    <property type="term" value="F:phosphatidylinositol-4,5-bisphosphate 5-phosphatase activity"/>
    <property type="evidence" value="ECO:0007669"/>
    <property type="project" value="TreeGrafter"/>
</dbReference>
<dbReference type="GO" id="GO:0009846">
    <property type="term" value="P:pollen germination"/>
    <property type="evidence" value="ECO:0007669"/>
    <property type="project" value="UniProtKB-ARBA"/>
</dbReference>
<dbReference type="CDD" id="cd09074">
    <property type="entry name" value="INPP5c"/>
    <property type="match status" value="1"/>
</dbReference>
<keyword evidence="9" id="KW-0832">Ubl conjugation</keyword>
<dbReference type="InterPro" id="IPR046985">
    <property type="entry name" value="IP5"/>
</dbReference>
<dbReference type="Pfam" id="PF22669">
    <property type="entry name" value="Exo_endo_phos2"/>
    <property type="match status" value="1"/>
</dbReference>
<dbReference type="InterPro" id="IPR000300">
    <property type="entry name" value="IPPc"/>
</dbReference>
<comment type="cofactor">
    <cofactor evidence="1">
        <name>Mg(2+)</name>
        <dbReference type="ChEBI" id="CHEBI:18420"/>
    </cofactor>
</comment>
<evidence type="ECO:0000256" key="10">
    <source>
        <dbReference type="SAM" id="MobiDB-lite"/>
    </source>
</evidence>
<dbReference type="SUPFAM" id="SSF50978">
    <property type="entry name" value="WD40 repeat-like"/>
    <property type="match status" value="1"/>
</dbReference>
<dbReference type="EMBL" id="JAUIZM010000006">
    <property type="protein sequence ID" value="KAK1379430.1"/>
    <property type="molecule type" value="Genomic_DNA"/>
</dbReference>
<dbReference type="Gene3D" id="2.130.10.10">
    <property type="entry name" value="YVTN repeat-like/Quinoprotein amine dehydrogenase"/>
    <property type="match status" value="2"/>
</dbReference>
<evidence type="ECO:0000313" key="12">
    <source>
        <dbReference type="EMBL" id="KAK1379430.1"/>
    </source>
</evidence>
<keyword evidence="7" id="KW-0378">Hydrolase</keyword>
<dbReference type="FunFam" id="3.60.10.10:FF:000011">
    <property type="entry name" value="Type II inositol polyphosphate 5-phosphatase 15"/>
    <property type="match status" value="1"/>
</dbReference>
<feature type="compositionally biased region" description="Polar residues" evidence="10">
    <location>
        <begin position="24"/>
        <end position="37"/>
    </location>
</feature>
<evidence type="ECO:0000256" key="6">
    <source>
        <dbReference type="ARBA" id="ARBA00022737"/>
    </source>
</evidence>
<evidence type="ECO:0000259" key="11">
    <source>
        <dbReference type="SMART" id="SM00128"/>
    </source>
</evidence>
<reference evidence="12" key="1">
    <citation type="submission" date="2023-02" db="EMBL/GenBank/DDBJ databases">
        <title>Genome of toxic invasive species Heracleum sosnowskyi carries increased number of genes despite the absence of recent whole-genome duplications.</title>
        <authorList>
            <person name="Schelkunov M."/>
            <person name="Shtratnikova V."/>
            <person name="Makarenko M."/>
            <person name="Klepikova A."/>
            <person name="Omelchenko D."/>
            <person name="Novikova G."/>
            <person name="Obukhova E."/>
            <person name="Bogdanov V."/>
            <person name="Penin A."/>
            <person name="Logacheva M."/>
        </authorList>
    </citation>
    <scope>NUCLEOTIDE SEQUENCE</scope>
    <source>
        <strain evidence="12">Hsosn_3</strain>
        <tissue evidence="12">Leaf</tissue>
    </source>
</reference>
<dbReference type="GO" id="GO:0046856">
    <property type="term" value="P:phosphatidylinositol dephosphorylation"/>
    <property type="evidence" value="ECO:0007669"/>
    <property type="project" value="InterPro"/>
</dbReference>
<dbReference type="Proteomes" id="UP001237642">
    <property type="component" value="Unassembled WGS sequence"/>
</dbReference>
<comment type="similarity">
    <text evidence="2">Belongs to the inositol polyphosphate 5-phosphatase family.</text>
</comment>
<feature type="compositionally biased region" description="Acidic residues" evidence="10">
    <location>
        <begin position="1"/>
        <end position="11"/>
    </location>
</feature>
<feature type="compositionally biased region" description="Polar residues" evidence="10">
    <location>
        <begin position="126"/>
        <end position="138"/>
    </location>
</feature>
<dbReference type="InterPro" id="IPR056455">
    <property type="entry name" value="Ig-like_IP5PC_F"/>
</dbReference>
<dbReference type="SUPFAM" id="SSF56219">
    <property type="entry name" value="DNase I-like"/>
    <property type="match status" value="1"/>
</dbReference>
<feature type="compositionally biased region" description="Polar residues" evidence="10">
    <location>
        <begin position="64"/>
        <end position="75"/>
    </location>
</feature>
<evidence type="ECO:0000313" key="13">
    <source>
        <dbReference type="Proteomes" id="UP001237642"/>
    </source>
</evidence>
<dbReference type="InterPro" id="IPR036322">
    <property type="entry name" value="WD40_repeat_dom_sf"/>
</dbReference>
<keyword evidence="6" id="KW-0677">Repeat</keyword>
<dbReference type="GO" id="GO:0046872">
    <property type="term" value="F:metal ion binding"/>
    <property type="evidence" value="ECO:0007669"/>
    <property type="project" value="UniProtKB-KW"/>
</dbReference>
<protein>
    <submittedName>
        <fullName evidence="12">Inositol polyphosphate 5-phosphatase</fullName>
    </submittedName>
</protein>
<feature type="region of interest" description="Disordered" evidence="10">
    <location>
        <begin position="1"/>
        <end position="275"/>
    </location>
</feature>
<evidence type="ECO:0000256" key="4">
    <source>
        <dbReference type="ARBA" id="ARBA00022574"/>
    </source>
</evidence>
<feature type="compositionally biased region" description="Polar residues" evidence="10">
    <location>
        <begin position="83"/>
        <end position="105"/>
    </location>
</feature>
<dbReference type="Gene3D" id="3.60.10.10">
    <property type="entry name" value="Endonuclease/exonuclease/phosphatase"/>
    <property type="match status" value="1"/>
</dbReference>